<feature type="domain" description="TonB-dependent receptor plug" evidence="9">
    <location>
        <begin position="155"/>
        <end position="234"/>
    </location>
</feature>
<accession>A0AA49GRV1</accession>
<name>A0AA49GRV1_9BACT</name>
<evidence type="ECO:0000256" key="5">
    <source>
        <dbReference type="ARBA" id="ARBA00022729"/>
    </source>
</evidence>
<dbReference type="InterPro" id="IPR008969">
    <property type="entry name" value="CarboxyPept-like_regulatory"/>
</dbReference>
<dbReference type="GO" id="GO:0044718">
    <property type="term" value="P:siderophore transmembrane transport"/>
    <property type="evidence" value="ECO:0007669"/>
    <property type="project" value="TreeGrafter"/>
</dbReference>
<keyword evidence="10" id="KW-0121">Carboxypeptidase</keyword>
<reference evidence="10" key="1">
    <citation type="journal article" date="2023" name="Comput. Struct. Biotechnol. J.">
        <title>Discovery of a novel marine Bacteroidetes with a rich repertoire of carbohydrate-active enzymes.</title>
        <authorList>
            <person name="Chen B."/>
            <person name="Liu G."/>
            <person name="Chen Q."/>
            <person name="Wang H."/>
            <person name="Liu L."/>
            <person name="Tang K."/>
        </authorList>
    </citation>
    <scope>NUCLEOTIDE SEQUENCE</scope>
    <source>
        <strain evidence="10">TK19036</strain>
    </source>
</reference>
<keyword evidence="2" id="KW-0813">Transport</keyword>
<dbReference type="AlphaFoldDB" id="A0AA49GRV1"/>
<keyword evidence="10" id="KW-0378">Hydrolase</keyword>
<dbReference type="PANTHER" id="PTHR30069">
    <property type="entry name" value="TONB-DEPENDENT OUTER MEMBRANE RECEPTOR"/>
    <property type="match status" value="1"/>
</dbReference>
<gene>
    <name evidence="10" type="ORF">K4G66_08930</name>
</gene>
<dbReference type="InterPro" id="IPR039426">
    <property type="entry name" value="TonB-dep_rcpt-like"/>
</dbReference>
<keyword evidence="3" id="KW-1134">Transmembrane beta strand</keyword>
<keyword evidence="5" id="KW-0732">Signal</keyword>
<evidence type="ECO:0000256" key="2">
    <source>
        <dbReference type="ARBA" id="ARBA00022448"/>
    </source>
</evidence>
<dbReference type="InterPro" id="IPR036942">
    <property type="entry name" value="Beta-barrel_TonB_sf"/>
</dbReference>
<comment type="subcellular location">
    <subcellularLocation>
        <location evidence="1">Cell outer membrane</location>
        <topology evidence="1">Multi-pass membrane protein</topology>
    </subcellularLocation>
</comment>
<dbReference type="Pfam" id="PF13715">
    <property type="entry name" value="CarbopepD_reg_2"/>
    <property type="match status" value="1"/>
</dbReference>
<dbReference type="EMBL" id="CP120682">
    <property type="protein sequence ID" value="WKN38826.1"/>
    <property type="molecule type" value="Genomic_DNA"/>
</dbReference>
<evidence type="ECO:0000313" key="10">
    <source>
        <dbReference type="EMBL" id="WKN38826.1"/>
    </source>
</evidence>
<protein>
    <submittedName>
        <fullName evidence="10">Carboxypeptidase-like regulatory domain-containing protein</fullName>
    </submittedName>
</protein>
<evidence type="ECO:0000259" key="9">
    <source>
        <dbReference type="Pfam" id="PF07715"/>
    </source>
</evidence>
<keyword evidence="8" id="KW-1133">Transmembrane helix</keyword>
<evidence type="ECO:0000256" key="4">
    <source>
        <dbReference type="ARBA" id="ARBA00022692"/>
    </source>
</evidence>
<dbReference type="GO" id="GO:0009279">
    <property type="term" value="C:cell outer membrane"/>
    <property type="evidence" value="ECO:0007669"/>
    <property type="project" value="UniProtKB-SubCell"/>
</dbReference>
<keyword evidence="6 8" id="KW-0472">Membrane</keyword>
<evidence type="ECO:0000256" key="3">
    <source>
        <dbReference type="ARBA" id="ARBA00022452"/>
    </source>
</evidence>
<dbReference type="SUPFAM" id="SSF49464">
    <property type="entry name" value="Carboxypeptidase regulatory domain-like"/>
    <property type="match status" value="1"/>
</dbReference>
<feature type="transmembrane region" description="Helical" evidence="8">
    <location>
        <begin position="21"/>
        <end position="43"/>
    </location>
</feature>
<dbReference type="Gene3D" id="2.40.170.20">
    <property type="entry name" value="TonB-dependent receptor, beta-barrel domain"/>
    <property type="match status" value="1"/>
</dbReference>
<evidence type="ECO:0000256" key="7">
    <source>
        <dbReference type="ARBA" id="ARBA00023237"/>
    </source>
</evidence>
<keyword evidence="4 8" id="KW-0812">Transmembrane</keyword>
<dbReference type="Pfam" id="PF07715">
    <property type="entry name" value="Plug"/>
    <property type="match status" value="1"/>
</dbReference>
<evidence type="ECO:0000256" key="6">
    <source>
        <dbReference type="ARBA" id="ARBA00023136"/>
    </source>
</evidence>
<dbReference type="SUPFAM" id="SSF56935">
    <property type="entry name" value="Porins"/>
    <property type="match status" value="1"/>
</dbReference>
<dbReference type="GO" id="GO:0004180">
    <property type="term" value="F:carboxypeptidase activity"/>
    <property type="evidence" value="ECO:0007669"/>
    <property type="project" value="UniProtKB-KW"/>
</dbReference>
<dbReference type="InterPro" id="IPR012910">
    <property type="entry name" value="Plug_dom"/>
</dbReference>
<reference evidence="10" key="2">
    <citation type="journal article" date="2024" name="Antonie Van Leeuwenhoek">
        <title>Roseihalotalea indica gen. nov., sp. nov., a halophilic Bacteroidetes from mesopelagic Southwest Indian Ocean with higher carbohydrate metabolic potential.</title>
        <authorList>
            <person name="Chen B."/>
            <person name="Zhang M."/>
            <person name="Lin D."/>
            <person name="Ye J."/>
            <person name="Tang K."/>
        </authorList>
    </citation>
    <scope>NUCLEOTIDE SEQUENCE</scope>
    <source>
        <strain evidence="10">TK19036</strain>
    </source>
</reference>
<dbReference type="GO" id="GO:0015344">
    <property type="term" value="F:siderophore uptake transmembrane transporter activity"/>
    <property type="evidence" value="ECO:0007669"/>
    <property type="project" value="TreeGrafter"/>
</dbReference>
<sequence>MNNFLDNGHPSRNKRRACQQILSFITSIQLILLGVPAVAQSIWTGTVTDAHQQAVVGANVYLRDTYYGATTDTTGTFIFEAEIMDTAYLVVSAVGYQTYQQILTKEATTSLKVPLQEATQTMQGVTITAGAFEAGDESKAIALKPLDIVTTAGAMGDIASALQTLPGTQTVGESGRLFVRGGESYETKVFIDGMLSHSPFNASVPGVPTRGRFSPFLFKGTTFSTGGYSAEYGQALSSALLLNTNDLPDQTQTDISLMTVGGSVSHQHRWDQSSVWVEGGYVNLAPYQWAVPQDMEWEVAPRSWTGSAAFRKKTSETGMLKLYTQANRGRLSLHQPDVNQLPNTQFIELENDNVYINGSFQEMLSNKWTWHSGVSYTYDDQATTIDQNPIRQQQRGVHIKSTWINDVTSSLALRFGGEYFRDEYDWQVSSSNSEARQLTLSTQRAAHFVEADVYMTNRLVARLGGRTEYARLTNTWTASPRLSLAYKTGKDSQVSLAYGTFNQSPQTDYRLINPELLDETATHYIANYQLTQSGRTFRAEVYHKQYHQLTKFDPTRLYEPASYTNAGNGYARGLDIFWRDRRSVDNLDYWLSYSLLDSERDYQDFPTTAVPTFVSRHNFSAVGKYFISSLRTQVGASYNFASGRPYFNPEQEAFHADRTKTYHNLSLNVAWLVRQHIILYAAATNVLGRENIFGYKYASQPNEAGAYDRLAVQPTAPRFFFVGLFITLSKDKTQNQLDTL</sequence>
<dbReference type="PANTHER" id="PTHR30069:SF29">
    <property type="entry name" value="HEMOGLOBIN AND HEMOGLOBIN-HAPTOGLOBIN-BINDING PROTEIN 1-RELATED"/>
    <property type="match status" value="1"/>
</dbReference>
<keyword evidence="10" id="KW-0645">Protease</keyword>
<proteinExistence type="predicted"/>
<keyword evidence="7" id="KW-0998">Cell outer membrane</keyword>
<dbReference type="Gene3D" id="2.60.40.1120">
    <property type="entry name" value="Carboxypeptidase-like, regulatory domain"/>
    <property type="match status" value="1"/>
</dbReference>
<evidence type="ECO:0000256" key="8">
    <source>
        <dbReference type="SAM" id="Phobius"/>
    </source>
</evidence>
<organism evidence="10">
    <name type="scientific">Roseihalotalea indica</name>
    <dbReference type="NCBI Taxonomy" id="2867963"/>
    <lineage>
        <taxon>Bacteria</taxon>
        <taxon>Pseudomonadati</taxon>
        <taxon>Bacteroidota</taxon>
        <taxon>Cytophagia</taxon>
        <taxon>Cytophagales</taxon>
        <taxon>Catalimonadaceae</taxon>
        <taxon>Roseihalotalea</taxon>
    </lineage>
</organism>
<evidence type="ECO:0000256" key="1">
    <source>
        <dbReference type="ARBA" id="ARBA00004571"/>
    </source>
</evidence>